<comment type="caution">
    <text evidence="1">The sequence shown here is derived from an EMBL/GenBank/DDBJ whole genome shotgun (WGS) entry which is preliminary data.</text>
</comment>
<proteinExistence type="predicted"/>
<gene>
    <name evidence="1" type="ORF">H6P81_004703</name>
</gene>
<evidence type="ECO:0000313" key="1">
    <source>
        <dbReference type="EMBL" id="KAG9451799.1"/>
    </source>
</evidence>
<reference evidence="1 2" key="1">
    <citation type="submission" date="2021-07" db="EMBL/GenBank/DDBJ databases">
        <title>The Aristolochia fimbriata genome: insights into angiosperm evolution, floral development and chemical biosynthesis.</title>
        <authorList>
            <person name="Jiao Y."/>
        </authorList>
    </citation>
    <scope>NUCLEOTIDE SEQUENCE [LARGE SCALE GENOMIC DNA]</scope>
    <source>
        <strain evidence="1">IBCAS-2021</strain>
        <tissue evidence="1">Leaf</tissue>
    </source>
</reference>
<sequence>MEIVSEGEEDRARKRSDNSVIVTVYVQPPTSCWKTTATKGTWRKSDWKPEKPRAAGYNRREQLLAYAQQLRLSELKENQKSGRRWRLRSKKEKRHRASGSKLCGWLPRLGFPVGRRCRYEKIECDDQEKKSSKSNWKATEEEAESAVLELEMQQSLTLGELRRIL</sequence>
<organism evidence="1 2">
    <name type="scientific">Aristolochia fimbriata</name>
    <name type="common">White veined hardy Dutchman's pipe vine</name>
    <dbReference type="NCBI Taxonomy" id="158543"/>
    <lineage>
        <taxon>Eukaryota</taxon>
        <taxon>Viridiplantae</taxon>
        <taxon>Streptophyta</taxon>
        <taxon>Embryophyta</taxon>
        <taxon>Tracheophyta</taxon>
        <taxon>Spermatophyta</taxon>
        <taxon>Magnoliopsida</taxon>
        <taxon>Magnoliidae</taxon>
        <taxon>Piperales</taxon>
        <taxon>Aristolochiaceae</taxon>
        <taxon>Aristolochia</taxon>
    </lineage>
</organism>
<protein>
    <submittedName>
        <fullName evidence="1">Uncharacterized protein</fullName>
    </submittedName>
</protein>
<keyword evidence="2" id="KW-1185">Reference proteome</keyword>
<dbReference type="Proteomes" id="UP000825729">
    <property type="component" value="Unassembled WGS sequence"/>
</dbReference>
<accession>A0AAV7ET45</accession>
<dbReference type="AlphaFoldDB" id="A0AAV7ET45"/>
<dbReference type="EMBL" id="JAINDJ010000003">
    <property type="protein sequence ID" value="KAG9451799.1"/>
    <property type="molecule type" value="Genomic_DNA"/>
</dbReference>
<evidence type="ECO:0000313" key="2">
    <source>
        <dbReference type="Proteomes" id="UP000825729"/>
    </source>
</evidence>
<name>A0AAV7ET45_ARIFI</name>